<feature type="transmembrane region" description="Helical" evidence="7">
    <location>
        <begin position="191"/>
        <end position="213"/>
    </location>
</feature>
<evidence type="ECO:0000313" key="8">
    <source>
        <dbReference type="EMBL" id="ELY89409.1"/>
    </source>
</evidence>
<dbReference type="AlphaFoldDB" id="L9ZSQ7"/>
<reference evidence="8 9" key="1">
    <citation type="journal article" date="2014" name="PLoS Genet.">
        <title>Phylogenetically driven sequencing of extremely halophilic archaea reveals strategies for static and dynamic osmo-response.</title>
        <authorList>
            <person name="Becker E.A."/>
            <person name="Seitzer P.M."/>
            <person name="Tritt A."/>
            <person name="Larsen D."/>
            <person name="Krusor M."/>
            <person name="Yao A.I."/>
            <person name="Wu D."/>
            <person name="Madern D."/>
            <person name="Eisen J.A."/>
            <person name="Darling A.E."/>
            <person name="Facciotti M.T."/>
        </authorList>
    </citation>
    <scope>NUCLEOTIDE SEQUENCE [LARGE SCALE GENOMIC DNA]</scope>
    <source>
        <strain evidence="8 9">DSM 12281</strain>
    </source>
</reference>
<dbReference type="Gene3D" id="1.20.1070.10">
    <property type="entry name" value="Rhodopsin 7-helix transmembrane proteins"/>
    <property type="match status" value="1"/>
</dbReference>
<keyword evidence="4 7" id="KW-1133">Transmembrane helix</keyword>
<keyword evidence="9" id="KW-1185">Reference proteome</keyword>
<evidence type="ECO:0000256" key="1">
    <source>
        <dbReference type="ARBA" id="ARBA00004141"/>
    </source>
</evidence>
<gene>
    <name evidence="8" type="ORF">C484_13980</name>
</gene>
<feature type="transmembrane region" description="Helical" evidence="7">
    <location>
        <begin position="37"/>
        <end position="61"/>
    </location>
</feature>
<feature type="transmembrane region" description="Helical" evidence="7">
    <location>
        <begin position="166"/>
        <end position="185"/>
    </location>
</feature>
<organism evidence="8 9">
    <name type="scientific">Natrialba taiwanensis DSM 12281</name>
    <dbReference type="NCBI Taxonomy" id="1230458"/>
    <lineage>
        <taxon>Archaea</taxon>
        <taxon>Methanobacteriati</taxon>
        <taxon>Methanobacteriota</taxon>
        <taxon>Stenosarchaea group</taxon>
        <taxon>Halobacteria</taxon>
        <taxon>Halobacteriales</taxon>
        <taxon>Natrialbaceae</taxon>
        <taxon>Natrialba</taxon>
    </lineage>
</organism>
<evidence type="ECO:0000256" key="7">
    <source>
        <dbReference type="SAM" id="Phobius"/>
    </source>
</evidence>
<dbReference type="Proteomes" id="UP000011648">
    <property type="component" value="Unassembled WGS sequence"/>
</dbReference>
<evidence type="ECO:0000256" key="3">
    <source>
        <dbReference type="ARBA" id="ARBA00022692"/>
    </source>
</evidence>
<feature type="transmembrane region" description="Helical" evidence="7">
    <location>
        <begin position="124"/>
        <end position="145"/>
    </location>
</feature>
<dbReference type="SMART" id="SM01021">
    <property type="entry name" value="Bac_rhodopsin"/>
    <property type="match status" value="1"/>
</dbReference>
<keyword evidence="3 7" id="KW-0812">Transmembrane</keyword>
<evidence type="ECO:0000256" key="4">
    <source>
        <dbReference type="ARBA" id="ARBA00022989"/>
    </source>
</evidence>
<comment type="subcellular location">
    <subcellularLocation>
        <location evidence="1">Membrane</location>
        <topology evidence="1">Multi-pass membrane protein</topology>
    </subcellularLocation>
</comment>
<protein>
    <submittedName>
        <fullName evidence="8">Rhodopsin</fullName>
    </submittedName>
</protein>
<comment type="caution">
    <text evidence="8">The sequence shown here is derived from an EMBL/GenBank/DDBJ whole genome shotgun (WGS) entry which is preliminary data.</text>
</comment>
<evidence type="ECO:0000256" key="5">
    <source>
        <dbReference type="ARBA" id="ARBA00023136"/>
    </source>
</evidence>
<dbReference type="STRING" id="1230458.C484_13980"/>
<sequence length="259" mass="27005">MIEHTTTFTLTSAILAAMTVGFLVWTRRLAVNSRRYGYAVVGACAAMCVAYLLMAAELLTVTTTGREESIARFLGYSIAWGTVCYILGAVSGADRRYTLAAFGAILTSLWATMASWILGGRAGTLVSLVIAAGVIALAGVLYGPLAPGEKRTGSERTLLYTRLKKLTVLVFVGLLVTGILSEQNLAFTDAFVGQTLATYLDIVWLAGFGGLVLESTAALSDTAPAAGMNSPPTAGDIVPDSDGDGNANVDVPETVHAAE</sequence>
<name>L9ZSQ7_9EURY</name>
<evidence type="ECO:0000313" key="9">
    <source>
        <dbReference type="Proteomes" id="UP000011648"/>
    </source>
</evidence>
<feature type="transmembrane region" description="Helical" evidence="7">
    <location>
        <begin position="73"/>
        <end position="90"/>
    </location>
</feature>
<dbReference type="RefSeq" id="WP_006826484.1">
    <property type="nucleotide sequence ID" value="NZ_AOIL01000049.1"/>
</dbReference>
<feature type="transmembrane region" description="Helical" evidence="7">
    <location>
        <begin position="6"/>
        <end position="25"/>
    </location>
</feature>
<keyword evidence="5 7" id="KW-0472">Membrane</keyword>
<dbReference type="InterPro" id="IPR001425">
    <property type="entry name" value="Arc/bac/fun_rhodopsins"/>
</dbReference>
<dbReference type="Pfam" id="PF01036">
    <property type="entry name" value="Bac_rhodopsin"/>
    <property type="match status" value="1"/>
</dbReference>
<feature type="transmembrane region" description="Helical" evidence="7">
    <location>
        <begin position="97"/>
        <end position="118"/>
    </location>
</feature>
<dbReference type="GO" id="GO:0016020">
    <property type="term" value="C:membrane"/>
    <property type="evidence" value="ECO:0007669"/>
    <property type="project" value="UniProtKB-SubCell"/>
</dbReference>
<dbReference type="EMBL" id="AOIL01000049">
    <property type="protein sequence ID" value="ELY89409.1"/>
    <property type="molecule type" value="Genomic_DNA"/>
</dbReference>
<comment type="similarity">
    <text evidence="2">Belongs to the archaeal/bacterial/fungal opsin family.</text>
</comment>
<feature type="region of interest" description="Disordered" evidence="6">
    <location>
        <begin position="224"/>
        <end position="259"/>
    </location>
</feature>
<dbReference type="OrthoDB" id="330248at2157"/>
<dbReference type="SUPFAM" id="SSF81321">
    <property type="entry name" value="Family A G protein-coupled receptor-like"/>
    <property type="match status" value="1"/>
</dbReference>
<proteinExistence type="inferred from homology"/>
<evidence type="ECO:0000256" key="2">
    <source>
        <dbReference type="ARBA" id="ARBA00008130"/>
    </source>
</evidence>
<evidence type="ECO:0000256" key="6">
    <source>
        <dbReference type="SAM" id="MobiDB-lite"/>
    </source>
</evidence>
<accession>L9ZSQ7</accession>
<dbReference type="PATRIC" id="fig|1230458.4.peg.2823"/>